<sequence length="293" mass="32040">MMDNNSRFLGLFTATLLLAACASNSPSPGKGTASIKIEREHLAHAPRHPGLIAPREPLPPGEHSVDEVLESFAPYAVSQLRPYFQEAGVAYPPSELALVGLKRERKLEVWAKDWNHPGFRFIRAYDIQAASGVTGPKLRKGDRQVPEGVYRITRLNPNSNYHLSMKLNYPNEYDLFHANEEGREEPGSDIFIHGKAVSAGCLAMGDAAIEELFVLAAHVGTDNIKVVIAPHDPRIAPLDPDQPGLPGWTDELYEEITGEILALSHSGPAKAAKNNPVKVSSNRPDPAANRKVR</sequence>
<evidence type="ECO:0000259" key="9">
    <source>
        <dbReference type="PROSITE" id="PS52029"/>
    </source>
</evidence>
<reference evidence="10 11" key="1">
    <citation type="submission" date="2016-12" db="EMBL/GenBank/DDBJ databases">
        <authorList>
            <person name="Song W.-J."/>
            <person name="Kurnit D.M."/>
        </authorList>
    </citation>
    <scope>NUCLEOTIDE SEQUENCE [LARGE SCALE GENOMIC DNA]</scope>
    <source>
        <strain evidence="10 11">175</strain>
    </source>
</reference>
<keyword evidence="6 7" id="KW-0961">Cell wall biogenesis/degradation</keyword>
<evidence type="ECO:0000313" key="11">
    <source>
        <dbReference type="Proteomes" id="UP000192923"/>
    </source>
</evidence>
<organism evidence="10 11">
    <name type="scientific">Methylomagnum ishizawai</name>
    <dbReference type="NCBI Taxonomy" id="1760988"/>
    <lineage>
        <taxon>Bacteria</taxon>
        <taxon>Pseudomonadati</taxon>
        <taxon>Pseudomonadota</taxon>
        <taxon>Gammaproteobacteria</taxon>
        <taxon>Methylococcales</taxon>
        <taxon>Methylococcaceae</taxon>
        <taxon>Methylomagnum</taxon>
    </lineage>
</organism>
<dbReference type="GO" id="GO:0016740">
    <property type="term" value="F:transferase activity"/>
    <property type="evidence" value="ECO:0007669"/>
    <property type="project" value="UniProtKB-KW"/>
</dbReference>
<feature type="active site" description="Proton donor/acceptor" evidence="7">
    <location>
        <position position="193"/>
    </location>
</feature>
<evidence type="ECO:0000256" key="4">
    <source>
        <dbReference type="ARBA" id="ARBA00022960"/>
    </source>
</evidence>
<evidence type="ECO:0000256" key="8">
    <source>
        <dbReference type="SAM" id="MobiDB-lite"/>
    </source>
</evidence>
<keyword evidence="4 7" id="KW-0133">Cell shape</keyword>
<dbReference type="CDD" id="cd16913">
    <property type="entry name" value="YkuD_like"/>
    <property type="match status" value="1"/>
</dbReference>
<protein>
    <submittedName>
        <fullName evidence="10">L,D-transpeptidase catalytic domain</fullName>
    </submittedName>
</protein>
<dbReference type="Gene3D" id="2.40.440.10">
    <property type="entry name" value="L,D-transpeptidase catalytic domain-like"/>
    <property type="match status" value="1"/>
</dbReference>
<dbReference type="PANTHER" id="PTHR36699">
    <property type="entry name" value="LD-TRANSPEPTIDASE"/>
    <property type="match status" value="1"/>
</dbReference>
<comment type="similarity">
    <text evidence="2">Belongs to the YkuD family.</text>
</comment>
<dbReference type="RefSeq" id="WP_125469063.1">
    <property type="nucleotide sequence ID" value="NZ_FXAM01000001.1"/>
</dbReference>
<name>A0A1Y6D845_9GAMM</name>
<dbReference type="InterPro" id="IPR038063">
    <property type="entry name" value="Transpep_catalytic_dom"/>
</dbReference>
<evidence type="ECO:0000256" key="6">
    <source>
        <dbReference type="ARBA" id="ARBA00023316"/>
    </source>
</evidence>
<accession>A0A1Y6D845</accession>
<dbReference type="InterPro" id="IPR005490">
    <property type="entry name" value="LD_TPept_cat_dom"/>
</dbReference>
<evidence type="ECO:0000256" key="1">
    <source>
        <dbReference type="ARBA" id="ARBA00004752"/>
    </source>
</evidence>
<dbReference type="GO" id="GO:0071555">
    <property type="term" value="P:cell wall organization"/>
    <property type="evidence" value="ECO:0007669"/>
    <property type="project" value="UniProtKB-UniRule"/>
</dbReference>
<proteinExistence type="inferred from homology"/>
<dbReference type="EMBL" id="FXAM01000001">
    <property type="protein sequence ID" value="SMF96943.1"/>
    <property type="molecule type" value="Genomic_DNA"/>
</dbReference>
<feature type="region of interest" description="Disordered" evidence="8">
    <location>
        <begin position="264"/>
        <end position="293"/>
    </location>
</feature>
<evidence type="ECO:0000256" key="5">
    <source>
        <dbReference type="ARBA" id="ARBA00022984"/>
    </source>
</evidence>
<evidence type="ECO:0000256" key="3">
    <source>
        <dbReference type="ARBA" id="ARBA00022679"/>
    </source>
</evidence>
<dbReference type="STRING" id="1760988.SAMN02949497_4357"/>
<dbReference type="OrthoDB" id="9809748at2"/>
<dbReference type="Proteomes" id="UP000192923">
    <property type="component" value="Unassembled WGS sequence"/>
</dbReference>
<dbReference type="GO" id="GO:0009252">
    <property type="term" value="P:peptidoglycan biosynthetic process"/>
    <property type="evidence" value="ECO:0007669"/>
    <property type="project" value="UniProtKB-UniPathway"/>
</dbReference>
<comment type="pathway">
    <text evidence="1 7">Cell wall biogenesis; peptidoglycan biosynthesis.</text>
</comment>
<dbReference type="UniPathway" id="UPA00219"/>
<evidence type="ECO:0000256" key="2">
    <source>
        <dbReference type="ARBA" id="ARBA00005992"/>
    </source>
</evidence>
<dbReference type="PROSITE" id="PS51257">
    <property type="entry name" value="PROKAR_LIPOPROTEIN"/>
    <property type="match status" value="1"/>
</dbReference>
<dbReference type="PROSITE" id="PS52029">
    <property type="entry name" value="LD_TPASE"/>
    <property type="match status" value="1"/>
</dbReference>
<gene>
    <name evidence="10" type="ORF">SAMN02949497_4357</name>
</gene>
<feature type="domain" description="L,D-TPase catalytic" evidence="9">
    <location>
        <begin position="96"/>
        <end position="229"/>
    </location>
</feature>
<dbReference type="Pfam" id="PF03734">
    <property type="entry name" value="YkuD"/>
    <property type="match status" value="1"/>
</dbReference>
<dbReference type="GO" id="GO:0004180">
    <property type="term" value="F:carboxypeptidase activity"/>
    <property type="evidence" value="ECO:0007669"/>
    <property type="project" value="UniProtKB-ARBA"/>
</dbReference>
<evidence type="ECO:0000313" key="10">
    <source>
        <dbReference type="EMBL" id="SMF96943.1"/>
    </source>
</evidence>
<dbReference type="PANTHER" id="PTHR36699:SF1">
    <property type="entry name" value="L,D-TRANSPEPTIDASE YAFK-RELATED"/>
    <property type="match status" value="1"/>
</dbReference>
<dbReference type="AlphaFoldDB" id="A0A1Y6D845"/>
<dbReference type="GO" id="GO:0008360">
    <property type="term" value="P:regulation of cell shape"/>
    <property type="evidence" value="ECO:0007669"/>
    <property type="project" value="UniProtKB-UniRule"/>
</dbReference>
<keyword evidence="11" id="KW-1185">Reference proteome</keyword>
<dbReference type="SUPFAM" id="SSF141523">
    <property type="entry name" value="L,D-transpeptidase catalytic domain-like"/>
    <property type="match status" value="1"/>
</dbReference>
<feature type="active site" description="Nucleophile" evidence="7">
    <location>
        <position position="201"/>
    </location>
</feature>
<evidence type="ECO:0000256" key="7">
    <source>
        <dbReference type="PROSITE-ProRule" id="PRU01373"/>
    </source>
</evidence>
<keyword evidence="5 7" id="KW-0573">Peptidoglycan synthesis</keyword>
<keyword evidence="3" id="KW-0808">Transferase</keyword>